<dbReference type="EMBL" id="CP051128">
    <property type="protein sequence ID" value="QIZ07876.1"/>
    <property type="molecule type" value="Genomic_DNA"/>
</dbReference>
<sequence length="105" mass="11748">MSSLVFMALYRPKPGNVEELKEVLKVHIPTLREENLITNRDLLTLQAEDGTIIEIAEWVSTEAIEKAHQSAAVMAVWDKIGSLAELTSLSTLAEAQERFPNFKPL</sequence>
<dbReference type="InterPro" id="IPR011008">
    <property type="entry name" value="Dimeric_a/b-barrel"/>
</dbReference>
<protein>
    <recommendedName>
        <fullName evidence="3">ABM domain-containing protein</fullName>
    </recommendedName>
</protein>
<evidence type="ECO:0000313" key="1">
    <source>
        <dbReference type="EMBL" id="QIZ07876.1"/>
    </source>
</evidence>
<accession>A0A6H1P2V3</accession>
<evidence type="ECO:0008006" key="3">
    <source>
        <dbReference type="Google" id="ProtNLM"/>
    </source>
</evidence>
<organism evidence="1 2">
    <name type="scientific">Priestia megaterium</name>
    <name type="common">Bacillus megaterium</name>
    <dbReference type="NCBI Taxonomy" id="1404"/>
    <lineage>
        <taxon>Bacteria</taxon>
        <taxon>Bacillati</taxon>
        <taxon>Bacillota</taxon>
        <taxon>Bacilli</taxon>
        <taxon>Bacillales</taxon>
        <taxon>Bacillaceae</taxon>
        <taxon>Priestia</taxon>
    </lineage>
</organism>
<reference evidence="1 2" key="2">
    <citation type="submission" date="2020-04" db="EMBL/GenBank/DDBJ databases">
        <authorList>
            <person name="Fomenkov A."/>
            <person name="Anton B.P."/>
            <person name="Roberts R.J."/>
        </authorList>
    </citation>
    <scope>NUCLEOTIDE SEQUENCE [LARGE SCALE GENOMIC DNA]</scope>
    <source>
        <strain evidence="1 2">S2</strain>
    </source>
</reference>
<evidence type="ECO:0000313" key="2">
    <source>
        <dbReference type="Proteomes" id="UP000501868"/>
    </source>
</evidence>
<dbReference type="Gene3D" id="3.30.70.100">
    <property type="match status" value="1"/>
</dbReference>
<dbReference type="SUPFAM" id="SSF54909">
    <property type="entry name" value="Dimeric alpha+beta barrel"/>
    <property type="match status" value="1"/>
</dbReference>
<reference evidence="1 2" key="1">
    <citation type="submission" date="2020-04" db="EMBL/GenBank/DDBJ databases">
        <title>Genome-Wide Identification of 5-Methylcytosine Sites in Bacterial Genomes By High-Throughput Sequencing of MspJI Restriction Fragments.</title>
        <authorList>
            <person name="Wu V."/>
        </authorList>
    </citation>
    <scope>NUCLEOTIDE SEQUENCE [LARGE SCALE GENOMIC DNA]</scope>
    <source>
        <strain evidence="1 2">S2</strain>
    </source>
</reference>
<gene>
    <name evidence="1" type="ORF">HFZ78_15035</name>
</gene>
<name>A0A6H1P2V3_PRIMG</name>
<dbReference type="Proteomes" id="UP000501868">
    <property type="component" value="Chromosome"/>
</dbReference>
<proteinExistence type="predicted"/>
<dbReference type="AlphaFoldDB" id="A0A6H1P2V3"/>